<dbReference type="OrthoDB" id="7392296at2"/>
<feature type="region of interest" description="Disordered" evidence="1">
    <location>
        <begin position="1"/>
        <end position="43"/>
    </location>
</feature>
<keyword evidence="4" id="KW-1185">Reference proteome</keyword>
<gene>
    <name evidence="2" type="ORF">GRI94_02130</name>
    <name evidence="3" type="ORF">GRI94_16220</name>
</gene>
<accession>A0A845AXZ6</accession>
<protein>
    <submittedName>
        <fullName evidence="3">Uncharacterized protein</fullName>
    </submittedName>
</protein>
<evidence type="ECO:0000313" key="3">
    <source>
        <dbReference type="EMBL" id="MXP33376.1"/>
    </source>
</evidence>
<dbReference type="EMBL" id="WTYE01000001">
    <property type="protein sequence ID" value="MXP30616.1"/>
    <property type="molecule type" value="Genomic_DNA"/>
</dbReference>
<dbReference type="Proteomes" id="UP000446786">
    <property type="component" value="Unassembled WGS sequence"/>
</dbReference>
<feature type="compositionally biased region" description="Polar residues" evidence="1">
    <location>
        <begin position="132"/>
        <end position="142"/>
    </location>
</feature>
<evidence type="ECO:0000313" key="4">
    <source>
        <dbReference type="Proteomes" id="UP000446786"/>
    </source>
</evidence>
<feature type="region of interest" description="Disordered" evidence="1">
    <location>
        <begin position="89"/>
        <end position="189"/>
    </location>
</feature>
<dbReference type="AlphaFoldDB" id="A0A845AXZ6"/>
<name>A0A845AXZ6_9SPHN</name>
<sequence>MQGPLGILPLAPDLGSAPTPGLLTSYPAPQTPPAGEPAPAQRPLETLIESLVTARESGKIARGDMVLRHAEFGTVTVQVDHAETDLKATLSSRDPGFAPAAKAALADRAHAAPTLPDASQTQARGQDPGSGAMTQRDTGMESQQDRNHPHGSHPGHGGPEEASQLRSDPDSSPFKTSLPSSPSDRGLLA</sequence>
<dbReference type="RefSeq" id="WP_160778144.1">
    <property type="nucleotide sequence ID" value="NZ_BAAAZF010000001.1"/>
</dbReference>
<proteinExistence type="predicted"/>
<evidence type="ECO:0000313" key="2">
    <source>
        <dbReference type="EMBL" id="MXP30616.1"/>
    </source>
</evidence>
<dbReference type="EMBL" id="WTYE01000001">
    <property type="protein sequence ID" value="MXP33376.1"/>
    <property type="molecule type" value="Genomic_DNA"/>
</dbReference>
<comment type="caution">
    <text evidence="3">The sequence shown here is derived from an EMBL/GenBank/DDBJ whole genome shotgun (WGS) entry which is preliminary data.</text>
</comment>
<evidence type="ECO:0000256" key="1">
    <source>
        <dbReference type="SAM" id="MobiDB-lite"/>
    </source>
</evidence>
<feature type="compositionally biased region" description="Polar residues" evidence="1">
    <location>
        <begin position="173"/>
        <end position="183"/>
    </location>
</feature>
<organism evidence="3 4">
    <name type="scientific">Parerythrobacter jejuensis</name>
    <dbReference type="NCBI Taxonomy" id="795812"/>
    <lineage>
        <taxon>Bacteria</taxon>
        <taxon>Pseudomonadati</taxon>
        <taxon>Pseudomonadota</taxon>
        <taxon>Alphaproteobacteria</taxon>
        <taxon>Sphingomonadales</taxon>
        <taxon>Erythrobacteraceae</taxon>
        <taxon>Parerythrobacter</taxon>
    </lineage>
</organism>
<reference evidence="3 4" key="1">
    <citation type="submission" date="2019-12" db="EMBL/GenBank/DDBJ databases">
        <title>Genomic-based taxomic classification of the family Erythrobacteraceae.</title>
        <authorList>
            <person name="Xu L."/>
        </authorList>
    </citation>
    <scope>NUCLEOTIDE SEQUENCE [LARGE SCALE GENOMIC DNA]</scope>
    <source>
        <strain evidence="3 4">JCM 16677</strain>
    </source>
</reference>